<feature type="transmembrane region" description="Helical" evidence="12">
    <location>
        <begin position="410"/>
        <end position="427"/>
    </location>
</feature>
<feature type="domain" description="Thioredoxin" evidence="13">
    <location>
        <begin position="432"/>
        <end position="616"/>
    </location>
</feature>
<dbReference type="GO" id="GO:0006885">
    <property type="term" value="P:regulation of pH"/>
    <property type="evidence" value="ECO:0007669"/>
    <property type="project" value="UniProtKB-UniRule"/>
</dbReference>
<evidence type="ECO:0000313" key="15">
    <source>
        <dbReference type="Proteomes" id="UP000319516"/>
    </source>
</evidence>
<feature type="transmembrane region" description="Helical" evidence="12">
    <location>
        <begin position="31"/>
        <end position="48"/>
    </location>
</feature>
<dbReference type="GO" id="GO:0005886">
    <property type="term" value="C:plasma membrane"/>
    <property type="evidence" value="ECO:0007669"/>
    <property type="project" value="UniProtKB-SubCell"/>
</dbReference>
<dbReference type="InterPro" id="IPR012336">
    <property type="entry name" value="Thioredoxin-like_fold"/>
</dbReference>
<evidence type="ECO:0000256" key="8">
    <source>
        <dbReference type="ARBA" id="ARBA00023053"/>
    </source>
</evidence>
<evidence type="ECO:0000256" key="11">
    <source>
        <dbReference type="ARBA" id="ARBA00023201"/>
    </source>
</evidence>
<dbReference type="RefSeq" id="WP_141784430.1">
    <property type="nucleotide sequence ID" value="NZ_BAAAIK010000004.1"/>
</dbReference>
<dbReference type="PANTHER" id="PTHR30341">
    <property type="entry name" value="SODIUM ION/PROTON ANTIPORTER NHAA-RELATED"/>
    <property type="match status" value="1"/>
</dbReference>
<keyword evidence="6 12" id="KW-0812">Transmembrane</keyword>
<dbReference type="SUPFAM" id="SSF52833">
    <property type="entry name" value="Thioredoxin-like"/>
    <property type="match status" value="1"/>
</dbReference>
<feature type="transmembrane region" description="Helical" evidence="12">
    <location>
        <begin position="341"/>
        <end position="364"/>
    </location>
</feature>
<feature type="transmembrane region" description="Helical" evidence="12">
    <location>
        <begin position="141"/>
        <end position="163"/>
    </location>
</feature>
<comment type="caution">
    <text evidence="14">The sequence shown here is derived from an EMBL/GenBank/DDBJ whole genome shotgun (WGS) entry which is preliminary data.</text>
</comment>
<keyword evidence="15" id="KW-1185">Reference proteome</keyword>
<feature type="transmembrane region" description="Helical" evidence="12">
    <location>
        <begin position="376"/>
        <end position="398"/>
    </location>
</feature>
<dbReference type="PANTHER" id="PTHR30341:SF0">
    <property type="entry name" value="NA(+)_H(+) ANTIPORTER NHAA"/>
    <property type="match status" value="1"/>
</dbReference>
<feature type="transmembrane region" description="Helical" evidence="12">
    <location>
        <begin position="196"/>
        <end position="213"/>
    </location>
</feature>
<dbReference type="AlphaFoldDB" id="A0A542YQD9"/>
<accession>A0A542YQD9</accession>
<evidence type="ECO:0000256" key="3">
    <source>
        <dbReference type="ARBA" id="ARBA00022448"/>
    </source>
</evidence>
<protein>
    <recommendedName>
        <fullName evidence="12">Na(+)/H(+) antiporter NhaA</fullName>
    </recommendedName>
    <alternativeName>
        <fullName evidence="12">Sodium/proton antiporter NhaA</fullName>
    </alternativeName>
</protein>
<evidence type="ECO:0000256" key="7">
    <source>
        <dbReference type="ARBA" id="ARBA00022989"/>
    </source>
</evidence>
<keyword evidence="5 12" id="KW-1003">Cell membrane</keyword>
<feature type="transmembrane region" description="Helical" evidence="12">
    <location>
        <begin position="114"/>
        <end position="135"/>
    </location>
</feature>
<dbReference type="Pfam" id="PF13462">
    <property type="entry name" value="Thioredoxin_4"/>
    <property type="match status" value="1"/>
</dbReference>
<dbReference type="InterPro" id="IPR004670">
    <property type="entry name" value="NhaA"/>
</dbReference>
<name>A0A542YQD9_9MICO</name>
<keyword evidence="7 12" id="KW-1133">Transmembrane helix</keyword>
<dbReference type="InterPro" id="IPR036249">
    <property type="entry name" value="Thioredoxin-like_sf"/>
</dbReference>
<comment type="similarity">
    <text evidence="2">In the N-terminal section; belongs to the NhaA Na(+)/H(+) (TC 2.A.33) antiporter family.</text>
</comment>
<evidence type="ECO:0000313" key="14">
    <source>
        <dbReference type="EMBL" id="TQL50279.1"/>
    </source>
</evidence>
<sequence>MTRASRPGSPGGAGVASLHGVLGRLRTESGAAGLLVVVTLVALLWANSPWSGSYTALWHTPVSLRVGDLTLDMDLHHWVNDGLMVIFFFLIGLEVRQELAVGALRDRSRARVPLVAGLAGVLVPALIYLAVVGGGEAARGWGVVVGTDTAFLLGALAIVGPALSNQLRIFLLTLTVVDDFLAVSIIGLVYSEDLEVVPLLVAVGCLGALWLLARTRQWRSAPYVVVVVLLWYATVTAGVHPSLAGMAAGLLVPAYATQRHKVEAARTLFRDYWQSPQAGVERSVRRGLARSISVNERLQESLRGASALVIVPVFALANAGVDLRGGLLGESLGSTVTWGVVLGLVVGKLVGIALATFAAVRLGLGQLPEGVGRGSVLGGAALSGIGFTVSLLIIGLAFDSASDLGREATVGVLLAMVLAAALGWAIFRLAARRWGETTADLPTTLEPAAGSGADHVRGEPDAPLTLVEFLDFECPFCARATGMWRDLHAHFGADLRYVVRHLPLEDVHPHAWGAAVAAEAAGRQGRFWEMHDLLFSRQDALETSSLLGYADELGLDVEQFAFDLEDPDVADLVQRSADSARVSGARGTPTFFVNGHRHRGPHDARTLIEALERARRG</sequence>
<reference evidence="14 15" key="1">
    <citation type="submission" date="2019-06" db="EMBL/GenBank/DDBJ databases">
        <title>Sequencing the genomes of 1000 actinobacteria strains.</title>
        <authorList>
            <person name="Klenk H.-P."/>
        </authorList>
    </citation>
    <scope>NUCLEOTIDE SEQUENCE [LARGE SCALE GENOMIC DNA]</scope>
    <source>
        <strain evidence="14 15">DSM 12335</strain>
    </source>
</reference>
<evidence type="ECO:0000256" key="1">
    <source>
        <dbReference type="ARBA" id="ARBA00004429"/>
    </source>
</evidence>
<evidence type="ECO:0000256" key="9">
    <source>
        <dbReference type="ARBA" id="ARBA00023065"/>
    </source>
</evidence>
<evidence type="ECO:0000256" key="12">
    <source>
        <dbReference type="HAMAP-Rule" id="MF_01844"/>
    </source>
</evidence>
<dbReference type="InterPro" id="IPR013766">
    <property type="entry name" value="Thioredoxin_domain"/>
</dbReference>
<dbReference type="NCBIfam" id="TIGR00773">
    <property type="entry name" value="NhaA"/>
    <property type="match status" value="1"/>
</dbReference>
<dbReference type="Gene3D" id="1.20.1530.10">
    <property type="entry name" value="Na+/H+ antiporter like domain"/>
    <property type="match status" value="1"/>
</dbReference>
<dbReference type="Pfam" id="PF06965">
    <property type="entry name" value="Na_H_antiport_1"/>
    <property type="match status" value="1"/>
</dbReference>
<organism evidence="14 15">
    <name type="scientific">Ornithinicoccus hortensis</name>
    <dbReference type="NCBI Taxonomy" id="82346"/>
    <lineage>
        <taxon>Bacteria</taxon>
        <taxon>Bacillati</taxon>
        <taxon>Actinomycetota</taxon>
        <taxon>Actinomycetes</taxon>
        <taxon>Micrococcales</taxon>
        <taxon>Intrasporangiaceae</taxon>
        <taxon>Ornithinicoccus</taxon>
    </lineage>
</organism>
<comment type="similarity">
    <text evidence="12">Belongs to the NhaA Na(+)/H(+) (TC 2.A.33) antiporter family.</text>
</comment>
<evidence type="ECO:0000259" key="13">
    <source>
        <dbReference type="PROSITE" id="PS51352"/>
    </source>
</evidence>
<evidence type="ECO:0000256" key="4">
    <source>
        <dbReference type="ARBA" id="ARBA00022449"/>
    </source>
</evidence>
<keyword evidence="9 12" id="KW-0406">Ion transport</keyword>
<evidence type="ECO:0000256" key="6">
    <source>
        <dbReference type="ARBA" id="ARBA00022692"/>
    </source>
</evidence>
<keyword evidence="3 12" id="KW-0813">Transport</keyword>
<dbReference type="InterPro" id="IPR023171">
    <property type="entry name" value="Na/H_antiporter_dom_sf"/>
</dbReference>
<feature type="transmembrane region" description="Helical" evidence="12">
    <location>
        <begin position="75"/>
        <end position="93"/>
    </location>
</feature>
<gene>
    <name evidence="12" type="primary">nhaA</name>
    <name evidence="14" type="ORF">FB467_1383</name>
</gene>
<keyword evidence="10 12" id="KW-0472">Membrane</keyword>
<evidence type="ECO:0000256" key="10">
    <source>
        <dbReference type="ARBA" id="ARBA00023136"/>
    </source>
</evidence>
<proteinExistence type="inferred from homology"/>
<keyword evidence="11 12" id="KW-0739">Sodium transport</keyword>
<dbReference type="EMBL" id="VFOP01000001">
    <property type="protein sequence ID" value="TQL50279.1"/>
    <property type="molecule type" value="Genomic_DNA"/>
</dbReference>
<dbReference type="PROSITE" id="PS51352">
    <property type="entry name" value="THIOREDOXIN_2"/>
    <property type="match status" value="1"/>
</dbReference>
<evidence type="ECO:0000256" key="5">
    <source>
        <dbReference type="ARBA" id="ARBA00022475"/>
    </source>
</evidence>
<dbReference type="Proteomes" id="UP000319516">
    <property type="component" value="Unassembled WGS sequence"/>
</dbReference>
<dbReference type="HAMAP" id="MF_01844">
    <property type="entry name" value="NhaA"/>
    <property type="match status" value="1"/>
</dbReference>
<comment type="subcellular location">
    <subcellularLocation>
        <location evidence="1">Cell inner membrane</location>
        <topology evidence="1">Multi-pass membrane protein</topology>
    </subcellularLocation>
    <subcellularLocation>
        <location evidence="12">Cell membrane</location>
        <topology evidence="12">Multi-pass membrane protein</topology>
    </subcellularLocation>
</comment>
<comment type="catalytic activity">
    <reaction evidence="12">
        <text>Na(+)(in) + 2 H(+)(out) = Na(+)(out) + 2 H(+)(in)</text>
        <dbReference type="Rhea" id="RHEA:29251"/>
        <dbReference type="ChEBI" id="CHEBI:15378"/>
        <dbReference type="ChEBI" id="CHEBI:29101"/>
    </reaction>
</comment>
<comment type="function">
    <text evidence="12">Na(+)/H(+) antiporter that extrudes sodium in exchange for external protons.</text>
</comment>
<keyword evidence="4 12" id="KW-0050">Antiport</keyword>
<keyword evidence="8 12" id="KW-0915">Sodium</keyword>
<feature type="transmembrane region" description="Helical" evidence="12">
    <location>
        <begin position="170"/>
        <end position="190"/>
    </location>
</feature>
<dbReference type="OrthoDB" id="117402at2"/>
<dbReference type="GO" id="GO:0015385">
    <property type="term" value="F:sodium:proton antiporter activity"/>
    <property type="evidence" value="ECO:0007669"/>
    <property type="project" value="UniProtKB-UniRule"/>
</dbReference>
<evidence type="ECO:0000256" key="2">
    <source>
        <dbReference type="ARBA" id="ARBA00007006"/>
    </source>
</evidence>
<dbReference type="Gene3D" id="3.40.30.10">
    <property type="entry name" value="Glutaredoxin"/>
    <property type="match status" value="1"/>
</dbReference>